<gene>
    <name evidence="13" type="ORF">PBS003_LOCUS4597</name>
</gene>
<keyword evidence="5 10" id="KW-0547">Nucleotide-binding</keyword>
<dbReference type="FunFam" id="1.10.510.10:FF:000024">
    <property type="entry name" value="Probable serine/threonine-protein kinase cot-1"/>
    <property type="match status" value="1"/>
</dbReference>
<dbReference type="Pfam" id="PF00069">
    <property type="entry name" value="Pkinase"/>
    <property type="match status" value="1"/>
</dbReference>
<comment type="catalytic activity">
    <reaction evidence="9">
        <text>L-seryl-[protein] + ATP = O-phospho-L-seryl-[protein] + ADP + H(+)</text>
        <dbReference type="Rhea" id="RHEA:17989"/>
        <dbReference type="Rhea" id="RHEA-COMP:9863"/>
        <dbReference type="Rhea" id="RHEA-COMP:11604"/>
        <dbReference type="ChEBI" id="CHEBI:15378"/>
        <dbReference type="ChEBI" id="CHEBI:29999"/>
        <dbReference type="ChEBI" id="CHEBI:30616"/>
        <dbReference type="ChEBI" id="CHEBI:83421"/>
        <dbReference type="ChEBI" id="CHEBI:456216"/>
        <dbReference type="EC" id="2.7.11.1"/>
    </reaction>
</comment>
<dbReference type="PANTHER" id="PTHR24353">
    <property type="entry name" value="CYCLIC NUCLEOTIDE-DEPENDENT PROTEIN KINASE"/>
    <property type="match status" value="1"/>
</dbReference>
<dbReference type="Gene3D" id="1.10.510.10">
    <property type="entry name" value="Transferase(Phosphotransferase) domain 1"/>
    <property type="match status" value="1"/>
</dbReference>
<dbReference type="EMBL" id="CAKKTJ010000199">
    <property type="protein sequence ID" value="CAH0477872.1"/>
    <property type="molecule type" value="Genomic_DNA"/>
</dbReference>
<evidence type="ECO:0000256" key="6">
    <source>
        <dbReference type="ARBA" id="ARBA00022777"/>
    </source>
</evidence>
<proteinExistence type="inferred from homology"/>
<organism evidence="13 14">
    <name type="scientific">Peronospora belbahrii</name>
    <dbReference type="NCBI Taxonomy" id="622444"/>
    <lineage>
        <taxon>Eukaryota</taxon>
        <taxon>Sar</taxon>
        <taxon>Stramenopiles</taxon>
        <taxon>Oomycota</taxon>
        <taxon>Peronosporomycetes</taxon>
        <taxon>Peronosporales</taxon>
        <taxon>Peronosporaceae</taxon>
        <taxon>Peronospora</taxon>
    </lineage>
</organism>
<keyword evidence="3" id="KW-0597">Phosphoprotein</keyword>
<accession>A0AAU9L4R1</accession>
<keyword evidence="7 10" id="KW-0067">ATP-binding</keyword>
<evidence type="ECO:0000256" key="2">
    <source>
        <dbReference type="ARBA" id="ARBA00022527"/>
    </source>
</evidence>
<dbReference type="InterPro" id="IPR017441">
    <property type="entry name" value="Protein_kinase_ATP_BS"/>
</dbReference>
<dbReference type="AlphaFoldDB" id="A0AAU9L4R1"/>
<evidence type="ECO:0000256" key="3">
    <source>
        <dbReference type="ARBA" id="ARBA00022553"/>
    </source>
</evidence>
<evidence type="ECO:0000256" key="7">
    <source>
        <dbReference type="ARBA" id="ARBA00022840"/>
    </source>
</evidence>
<evidence type="ECO:0000256" key="1">
    <source>
        <dbReference type="ARBA" id="ARBA00012513"/>
    </source>
</evidence>
<name>A0AAU9L4R1_9STRA</name>
<dbReference type="PROSITE" id="PS00108">
    <property type="entry name" value="PROTEIN_KINASE_ST"/>
    <property type="match status" value="1"/>
</dbReference>
<dbReference type="PROSITE" id="PS00107">
    <property type="entry name" value="PROTEIN_KINASE_ATP"/>
    <property type="match status" value="1"/>
</dbReference>
<evidence type="ECO:0000313" key="14">
    <source>
        <dbReference type="Proteomes" id="UP001160483"/>
    </source>
</evidence>
<feature type="binding site" evidence="10">
    <location>
        <position position="33"/>
    </location>
    <ligand>
        <name>ATP</name>
        <dbReference type="ChEBI" id="CHEBI:30616"/>
    </ligand>
</feature>
<feature type="domain" description="Protein kinase" evidence="12">
    <location>
        <begin position="4"/>
        <end position="276"/>
    </location>
</feature>
<dbReference type="Gene3D" id="3.30.200.20">
    <property type="entry name" value="Phosphorylase Kinase, domain 1"/>
    <property type="match status" value="1"/>
</dbReference>
<evidence type="ECO:0000259" key="12">
    <source>
        <dbReference type="PROSITE" id="PS50011"/>
    </source>
</evidence>
<dbReference type="Proteomes" id="UP001160483">
    <property type="component" value="Unassembled WGS sequence"/>
</dbReference>
<sequence>MNNFEQLKLLGRGGYASVYLVQSFHFPHLYALKRISKSKIVTKEQKTRFEAEKFILEGITSPFLCRGFETFETKEEMAIVLEFIQGRTLHECVWKYRDTGRLPENVARFFTAQLVLALGDLHAHGYIHRDLKSGNVLIGEDGFVKVIDFGLAKKVAGDEVKEDERTQSICSTHYIMAPEIMNQQPYGVTVDWWSLGVVIYEMVMGHPPWEYHCPQNSTIDEYFRNIMHIARSPFQSADAQGLSNDLQSLISGLLTLDFHKRLGAHGVTEVMRHAWLCDVDWKHLQTKDASIAVPYDAQADYNADRIYIHPTRNDGLSSAESIGSEENAKYFADF</sequence>
<dbReference type="GO" id="GO:0005952">
    <property type="term" value="C:cAMP-dependent protein kinase complex"/>
    <property type="evidence" value="ECO:0007669"/>
    <property type="project" value="TreeGrafter"/>
</dbReference>
<evidence type="ECO:0000256" key="10">
    <source>
        <dbReference type="PROSITE-ProRule" id="PRU10141"/>
    </source>
</evidence>
<comment type="catalytic activity">
    <reaction evidence="8">
        <text>L-threonyl-[protein] + ATP = O-phospho-L-threonyl-[protein] + ADP + H(+)</text>
        <dbReference type="Rhea" id="RHEA:46608"/>
        <dbReference type="Rhea" id="RHEA-COMP:11060"/>
        <dbReference type="Rhea" id="RHEA-COMP:11605"/>
        <dbReference type="ChEBI" id="CHEBI:15378"/>
        <dbReference type="ChEBI" id="CHEBI:30013"/>
        <dbReference type="ChEBI" id="CHEBI:30616"/>
        <dbReference type="ChEBI" id="CHEBI:61977"/>
        <dbReference type="ChEBI" id="CHEBI:456216"/>
        <dbReference type="EC" id="2.7.11.1"/>
    </reaction>
</comment>
<keyword evidence="2 11" id="KW-0723">Serine/threonine-protein kinase</keyword>
<dbReference type="CDD" id="cd05123">
    <property type="entry name" value="STKc_AGC"/>
    <property type="match status" value="1"/>
</dbReference>
<dbReference type="InterPro" id="IPR000719">
    <property type="entry name" value="Prot_kinase_dom"/>
</dbReference>
<evidence type="ECO:0000256" key="8">
    <source>
        <dbReference type="ARBA" id="ARBA00047899"/>
    </source>
</evidence>
<dbReference type="SUPFAM" id="SSF56112">
    <property type="entry name" value="Protein kinase-like (PK-like)"/>
    <property type="match status" value="1"/>
</dbReference>
<keyword evidence="4" id="KW-0808">Transferase</keyword>
<dbReference type="PROSITE" id="PS50011">
    <property type="entry name" value="PROTEIN_KINASE_DOM"/>
    <property type="match status" value="1"/>
</dbReference>
<comment type="similarity">
    <text evidence="11">Belongs to the protein kinase superfamily.</text>
</comment>
<dbReference type="InterPro" id="IPR045270">
    <property type="entry name" value="STKc_AGC"/>
</dbReference>
<dbReference type="SMART" id="SM00220">
    <property type="entry name" value="S_TKc"/>
    <property type="match status" value="1"/>
</dbReference>
<evidence type="ECO:0000256" key="9">
    <source>
        <dbReference type="ARBA" id="ARBA00048679"/>
    </source>
</evidence>
<dbReference type="InterPro" id="IPR011009">
    <property type="entry name" value="Kinase-like_dom_sf"/>
</dbReference>
<comment type="caution">
    <text evidence="13">The sequence shown here is derived from an EMBL/GenBank/DDBJ whole genome shotgun (WGS) entry which is preliminary data.</text>
</comment>
<dbReference type="GO" id="GO:0007010">
    <property type="term" value="P:cytoskeleton organization"/>
    <property type="evidence" value="ECO:0007669"/>
    <property type="project" value="UniProtKB-ARBA"/>
</dbReference>
<dbReference type="InterPro" id="IPR008271">
    <property type="entry name" value="Ser/Thr_kinase_AS"/>
</dbReference>
<evidence type="ECO:0000256" key="5">
    <source>
        <dbReference type="ARBA" id="ARBA00022741"/>
    </source>
</evidence>
<dbReference type="EC" id="2.7.11.1" evidence="1"/>
<evidence type="ECO:0000256" key="11">
    <source>
        <dbReference type="RuleBase" id="RU000304"/>
    </source>
</evidence>
<evidence type="ECO:0000313" key="13">
    <source>
        <dbReference type="EMBL" id="CAH0477872.1"/>
    </source>
</evidence>
<protein>
    <recommendedName>
        <fullName evidence="1">non-specific serine/threonine protein kinase</fullName>
        <ecNumber evidence="1">2.7.11.1</ecNumber>
    </recommendedName>
</protein>
<keyword evidence="6" id="KW-0418">Kinase</keyword>
<dbReference type="GO" id="GO:0005524">
    <property type="term" value="F:ATP binding"/>
    <property type="evidence" value="ECO:0007669"/>
    <property type="project" value="UniProtKB-UniRule"/>
</dbReference>
<dbReference type="PANTHER" id="PTHR24353:SF37">
    <property type="entry name" value="CAMP-DEPENDENT PROTEIN KINASE CATALYTIC SUBUNIT PRKX"/>
    <property type="match status" value="1"/>
</dbReference>
<dbReference type="GO" id="GO:0004691">
    <property type="term" value="F:cAMP-dependent protein kinase activity"/>
    <property type="evidence" value="ECO:0007669"/>
    <property type="project" value="TreeGrafter"/>
</dbReference>
<evidence type="ECO:0000256" key="4">
    <source>
        <dbReference type="ARBA" id="ARBA00022679"/>
    </source>
</evidence>
<reference evidence="13" key="1">
    <citation type="submission" date="2021-11" db="EMBL/GenBank/DDBJ databases">
        <authorList>
            <person name="Islam A."/>
            <person name="Islam S."/>
            <person name="Flora M.S."/>
            <person name="Rahman M."/>
            <person name="Ziaur R.M."/>
            <person name="Epstein J.H."/>
            <person name="Hassan M."/>
            <person name="Klassen M."/>
            <person name="Woodard K."/>
            <person name="Webb A."/>
            <person name="Webby R.J."/>
            <person name="El Zowalaty M.E."/>
        </authorList>
    </citation>
    <scope>NUCLEOTIDE SEQUENCE</scope>
    <source>
        <strain evidence="13">Pbs3</strain>
    </source>
</reference>